<protein>
    <recommendedName>
        <fullName evidence="4">Polysaccharide chain length determinant N-terminal domain-containing protein</fullName>
    </recommendedName>
</protein>
<dbReference type="Proteomes" id="UP000228711">
    <property type="component" value="Unassembled WGS sequence"/>
</dbReference>
<gene>
    <name evidence="2" type="ORF">COT25_03975</name>
</gene>
<keyword evidence="1" id="KW-1133">Transmembrane helix</keyword>
<evidence type="ECO:0000313" key="2">
    <source>
        <dbReference type="EMBL" id="PIS41281.1"/>
    </source>
</evidence>
<reference evidence="3" key="1">
    <citation type="submission" date="2017-09" db="EMBL/GenBank/DDBJ databases">
        <title>Depth-based differentiation of microbial function through sediment-hosted aquifers and enrichment of novel symbionts in the deep terrestrial subsurface.</title>
        <authorList>
            <person name="Probst A.J."/>
            <person name="Ladd B."/>
            <person name="Jarett J.K."/>
            <person name="Geller-Mcgrath D.E."/>
            <person name="Sieber C.M.K."/>
            <person name="Emerson J.B."/>
            <person name="Anantharaman K."/>
            <person name="Thomas B.C."/>
            <person name="Malmstrom R."/>
            <person name="Stieglmeier M."/>
            <person name="Klingl A."/>
            <person name="Woyke T."/>
            <person name="Ryan C.M."/>
            <person name="Banfield J.F."/>
        </authorList>
    </citation>
    <scope>NUCLEOTIDE SEQUENCE [LARGE SCALE GENOMIC DNA]</scope>
</reference>
<keyword evidence="1" id="KW-0812">Transmembrane</keyword>
<evidence type="ECO:0008006" key="4">
    <source>
        <dbReference type="Google" id="ProtNLM"/>
    </source>
</evidence>
<name>A0A2H0YS11_9BACT</name>
<proteinExistence type="predicted"/>
<sequence>MIIGAIVGGLVASFTPVKYESSLSFTVNQINKQETEAYQYDGYYAIQASDLFSETIVSWFQTPSFLLEVYNRAGLDPHIKSINSFTARFKMKKYSSQNLVLAFNAPDKDEAEKLGQAIITHVEERSGALNQNADLKALFEVRGSQLVIVKKETTVLMGTFYGFISGAAIAIFVMALFSAFRKLDTEK</sequence>
<evidence type="ECO:0000313" key="3">
    <source>
        <dbReference type="Proteomes" id="UP000228711"/>
    </source>
</evidence>
<feature type="transmembrane region" description="Helical" evidence="1">
    <location>
        <begin position="160"/>
        <end position="180"/>
    </location>
</feature>
<evidence type="ECO:0000256" key="1">
    <source>
        <dbReference type="SAM" id="Phobius"/>
    </source>
</evidence>
<organism evidence="2 3">
    <name type="scientific">Candidatus Kerfeldbacteria bacterium CG08_land_8_20_14_0_20_42_7</name>
    <dbReference type="NCBI Taxonomy" id="2014245"/>
    <lineage>
        <taxon>Bacteria</taxon>
        <taxon>Candidatus Kerfeldiibacteriota</taxon>
    </lineage>
</organism>
<dbReference type="AlphaFoldDB" id="A0A2H0YS11"/>
<keyword evidence="1" id="KW-0472">Membrane</keyword>
<accession>A0A2H0YS11</accession>
<comment type="caution">
    <text evidence="2">The sequence shown here is derived from an EMBL/GenBank/DDBJ whole genome shotgun (WGS) entry which is preliminary data.</text>
</comment>
<dbReference type="EMBL" id="PEXV01000130">
    <property type="protein sequence ID" value="PIS41281.1"/>
    <property type="molecule type" value="Genomic_DNA"/>
</dbReference>